<dbReference type="EMBL" id="CAMKVN010014536">
    <property type="protein sequence ID" value="CAI2196582.1"/>
    <property type="molecule type" value="Genomic_DNA"/>
</dbReference>
<proteinExistence type="predicted"/>
<dbReference type="AlphaFoldDB" id="A0A9W4T923"/>
<evidence type="ECO:0000313" key="1">
    <source>
        <dbReference type="EMBL" id="CAI2196582.1"/>
    </source>
</evidence>
<reference evidence="1" key="1">
    <citation type="submission" date="2022-08" db="EMBL/GenBank/DDBJ databases">
        <authorList>
            <person name="Kallberg Y."/>
            <person name="Tangrot J."/>
            <person name="Rosling A."/>
        </authorList>
    </citation>
    <scope>NUCLEOTIDE SEQUENCE</scope>
    <source>
        <strain evidence="1">Wild A</strain>
    </source>
</reference>
<sequence length="219" mass="25665">TPQDAYHSMAGKTRILLKATFSILNVTGKKAFIEHWRNIEKSSSKVLNKWHIKHEMIQTTSISQLCIVWSIEAKVLKIAFSATIMERTYHELQESLMREYEMLILNFENLPNLHVNVYLPQHARNFRTLVNMAVSMKKMVHCTFKGMVSHTNHKVIKLDLTRRYNTIQALRHIIDGLTDSHFNTNTNTFNNLIMYLNLCPILSDWYVTENPHTFMSEQK</sequence>
<gene>
    <name evidence="1" type="ORF">FWILDA_LOCUS17652</name>
</gene>
<keyword evidence="2" id="KW-1185">Reference proteome</keyword>
<organism evidence="1 2">
    <name type="scientific">Funneliformis geosporum</name>
    <dbReference type="NCBI Taxonomy" id="1117311"/>
    <lineage>
        <taxon>Eukaryota</taxon>
        <taxon>Fungi</taxon>
        <taxon>Fungi incertae sedis</taxon>
        <taxon>Mucoromycota</taxon>
        <taxon>Glomeromycotina</taxon>
        <taxon>Glomeromycetes</taxon>
        <taxon>Glomerales</taxon>
        <taxon>Glomeraceae</taxon>
        <taxon>Funneliformis</taxon>
    </lineage>
</organism>
<accession>A0A9W4T923</accession>
<feature type="non-terminal residue" evidence="1">
    <location>
        <position position="219"/>
    </location>
</feature>
<comment type="caution">
    <text evidence="1">The sequence shown here is derived from an EMBL/GenBank/DDBJ whole genome shotgun (WGS) entry which is preliminary data.</text>
</comment>
<protein>
    <submittedName>
        <fullName evidence="1">10303_t:CDS:1</fullName>
    </submittedName>
</protein>
<evidence type="ECO:0000313" key="2">
    <source>
        <dbReference type="Proteomes" id="UP001153678"/>
    </source>
</evidence>
<name>A0A9W4T923_9GLOM</name>
<dbReference type="OrthoDB" id="2427300at2759"/>
<dbReference type="Proteomes" id="UP001153678">
    <property type="component" value="Unassembled WGS sequence"/>
</dbReference>